<name>A0A518V1P2_BRELA</name>
<geneLocation type="plasmid" evidence="1 2">
    <name>p1821L01</name>
</geneLocation>
<evidence type="ECO:0008006" key="3">
    <source>
        <dbReference type="Google" id="ProtNLM"/>
    </source>
</evidence>
<evidence type="ECO:0000313" key="2">
    <source>
        <dbReference type="Proteomes" id="UP000319432"/>
    </source>
</evidence>
<keyword evidence="2" id="KW-1185">Reference proteome</keyword>
<reference evidence="1 2" key="1">
    <citation type="submission" date="2018-11" db="EMBL/GenBank/DDBJ databases">
        <title>Phylogenetic determinants of toxin gene distribution in genomes of Brevibacillus laterosporus.</title>
        <authorList>
            <person name="Glare T.R."/>
            <person name="Durrant A."/>
            <person name="Berry C."/>
            <person name="Palma L."/>
            <person name="Ormskirk M."/>
            <person name="Cox M.O."/>
        </authorList>
    </citation>
    <scope>NUCLEOTIDE SEQUENCE [LARGE SCALE GENOMIC DNA]</scope>
    <source>
        <strain evidence="1 2">1821L</strain>
        <plasmid evidence="1 2">p1821L01</plasmid>
    </source>
</reference>
<dbReference type="AlphaFoldDB" id="A0A518V1P2"/>
<protein>
    <recommendedName>
        <fullName evidence="3">DNA-binding protein</fullName>
    </recommendedName>
</protein>
<dbReference type="Pfam" id="PF17443">
    <property type="entry name" value="pXO2-72"/>
    <property type="match status" value="1"/>
</dbReference>
<dbReference type="Proteomes" id="UP000319432">
    <property type="component" value="Plasmid p1821L01"/>
</dbReference>
<organism evidence="1 2">
    <name type="scientific">Brevibacillus laterosporus</name>
    <name type="common">Bacillus laterosporus</name>
    <dbReference type="NCBI Taxonomy" id="1465"/>
    <lineage>
        <taxon>Bacteria</taxon>
        <taxon>Bacillati</taxon>
        <taxon>Bacillota</taxon>
        <taxon>Bacilli</taxon>
        <taxon>Bacillales</taxon>
        <taxon>Paenibacillaceae</taxon>
        <taxon>Brevibacillus</taxon>
    </lineage>
</organism>
<proteinExistence type="predicted"/>
<keyword evidence="1" id="KW-0614">Plasmid</keyword>
<evidence type="ECO:0000313" key="1">
    <source>
        <dbReference type="EMBL" id="QDX90908.1"/>
    </source>
</evidence>
<sequence length="75" mass="8663">MSINEKPKFTIDEVMTTTEAAKRYPIKLDTLNHAITRGQLDDLIEKGLIRKTTGSRSPWLVTPLAVEEYLKRKKY</sequence>
<dbReference type="EMBL" id="CP033461">
    <property type="protein sequence ID" value="QDX90908.1"/>
    <property type="molecule type" value="Genomic_DNA"/>
</dbReference>
<accession>A0A518V1P2</accession>
<dbReference type="InterPro" id="IPR020250">
    <property type="entry name" value="Plasmid_pXO2-72"/>
</dbReference>
<gene>
    <name evidence="1" type="ORF">EEL30_00015</name>
</gene>